<sequence>MRQKSQSQEDAALRKALVNMRYGKCTPEDIKFLRTLQAGRRKNQPKVSAKEFRNIAIICGRHTQKDEINTLGCQRFADETGQKLTHFYSIDKWGKEKDPASKSKWGKSKSAPKSKHKSNEIPFDEQLEIWKLRHGATDNFAGKLSLCLGMPVMIRNNDATELCITKGQEGFVVGWQAERGPHGKQVLDTLFVKLHKPAKTIKIPGLPKNIVPLVKSSRTIECILPSDNKESIERSQVNVLPNFAMTDYASQGKTRPYNVVHLNSCHSHMSYYTCLSRSSTAAGTIIIQGFDPRVITMGCSGYLRQEFREHELLDEITRLRYEGELPDHIQGITRNTLIRSFQNWKGADFVPEKVDQPLRWSAKDPFDILPVVTDSPWQIIIKSKEKNASNLVISTSYVPAKGTNPLKHKLDDCDDKPNKIKKVEKISSSSNSNALLGLKWNSKNYSCAYDSLFGILYNIWQSSPDEWSEIFEDINDKYMSKLANGFKDVFQRNSTLENVRDNIREILYINDPEKFPMGKNNASVAELAFEIMKSDFNNALSQIFCANCDFIHAEYSDQLGFIFDLSSRKATSTQKWISTLDQPCVEKCPECSEVFTHQIDYTEAPKILVLEYPLTNIKSSHQIKIKVGNEVTCLQLKGIVYHGQNHFTSRFIDSDRTIWYNDGIETGKNFIEDGHLSTIADKDLRNCKDQNLVLAVYA</sequence>
<dbReference type="InterPro" id="IPR027417">
    <property type="entry name" value="P-loop_NTPase"/>
</dbReference>
<proteinExistence type="predicted"/>
<dbReference type="OrthoDB" id="3247165at2759"/>
<evidence type="ECO:0000256" key="1">
    <source>
        <dbReference type="SAM" id="MobiDB-lite"/>
    </source>
</evidence>
<gene>
    <name evidence="2" type="ORF">GALMADRAFT_82532</name>
</gene>
<name>A0A067S2A6_GALM3</name>
<evidence type="ECO:0000313" key="3">
    <source>
        <dbReference type="Proteomes" id="UP000027222"/>
    </source>
</evidence>
<dbReference type="STRING" id="685588.A0A067S2A6"/>
<evidence type="ECO:0000313" key="2">
    <source>
        <dbReference type="EMBL" id="KDR64921.1"/>
    </source>
</evidence>
<organism evidence="2 3">
    <name type="scientific">Galerina marginata (strain CBS 339.88)</name>
    <dbReference type="NCBI Taxonomy" id="685588"/>
    <lineage>
        <taxon>Eukaryota</taxon>
        <taxon>Fungi</taxon>
        <taxon>Dikarya</taxon>
        <taxon>Basidiomycota</taxon>
        <taxon>Agaricomycotina</taxon>
        <taxon>Agaricomycetes</taxon>
        <taxon>Agaricomycetidae</taxon>
        <taxon>Agaricales</taxon>
        <taxon>Agaricineae</taxon>
        <taxon>Strophariaceae</taxon>
        <taxon>Galerina</taxon>
    </lineage>
</organism>
<dbReference type="Proteomes" id="UP000027222">
    <property type="component" value="Unassembled WGS sequence"/>
</dbReference>
<dbReference type="HOGENOM" id="CLU_029136_0_0_1"/>
<keyword evidence="3" id="KW-1185">Reference proteome</keyword>
<dbReference type="EMBL" id="KL142663">
    <property type="protein sequence ID" value="KDR64921.1"/>
    <property type="molecule type" value="Genomic_DNA"/>
</dbReference>
<dbReference type="AlphaFoldDB" id="A0A067S2A6"/>
<protein>
    <submittedName>
        <fullName evidence="2">Uncharacterized protein</fullName>
    </submittedName>
</protein>
<reference evidence="3" key="1">
    <citation type="journal article" date="2014" name="Proc. Natl. Acad. Sci. U.S.A.">
        <title>Extensive sampling of basidiomycete genomes demonstrates inadequacy of the white-rot/brown-rot paradigm for wood decay fungi.</title>
        <authorList>
            <person name="Riley R."/>
            <person name="Salamov A.A."/>
            <person name="Brown D.W."/>
            <person name="Nagy L.G."/>
            <person name="Floudas D."/>
            <person name="Held B.W."/>
            <person name="Levasseur A."/>
            <person name="Lombard V."/>
            <person name="Morin E."/>
            <person name="Otillar R."/>
            <person name="Lindquist E.A."/>
            <person name="Sun H."/>
            <person name="LaButti K.M."/>
            <person name="Schmutz J."/>
            <person name="Jabbour D."/>
            <person name="Luo H."/>
            <person name="Baker S.E."/>
            <person name="Pisabarro A.G."/>
            <person name="Walton J.D."/>
            <person name="Blanchette R.A."/>
            <person name="Henrissat B."/>
            <person name="Martin F."/>
            <person name="Cullen D."/>
            <person name="Hibbett D.S."/>
            <person name="Grigoriev I.V."/>
        </authorList>
    </citation>
    <scope>NUCLEOTIDE SEQUENCE [LARGE SCALE GENOMIC DNA]</scope>
    <source>
        <strain evidence="3">CBS 339.88</strain>
    </source>
</reference>
<accession>A0A067S2A6</accession>
<feature type="region of interest" description="Disordered" evidence="1">
    <location>
        <begin position="95"/>
        <end position="119"/>
    </location>
</feature>
<feature type="compositionally biased region" description="Basic residues" evidence="1">
    <location>
        <begin position="104"/>
        <end position="116"/>
    </location>
</feature>
<dbReference type="SUPFAM" id="SSF52540">
    <property type="entry name" value="P-loop containing nucleoside triphosphate hydrolases"/>
    <property type="match status" value="1"/>
</dbReference>